<dbReference type="STRING" id="1043493.SAMN05421637_2208"/>
<dbReference type="InterPro" id="IPR036584">
    <property type="entry name" value="FliS_sf"/>
</dbReference>
<gene>
    <name evidence="6" type="ORF">SAMN05421637_2208</name>
</gene>
<dbReference type="GO" id="GO:0044780">
    <property type="term" value="P:bacterial-type flagellum assembly"/>
    <property type="evidence" value="ECO:0007669"/>
    <property type="project" value="InterPro"/>
</dbReference>
<keyword evidence="6" id="KW-0966">Cell projection</keyword>
<dbReference type="SUPFAM" id="SSF101116">
    <property type="entry name" value="Flagellar export chaperone FliS"/>
    <property type="match status" value="1"/>
</dbReference>
<evidence type="ECO:0000256" key="1">
    <source>
        <dbReference type="ARBA" id="ARBA00004514"/>
    </source>
</evidence>
<evidence type="ECO:0000256" key="4">
    <source>
        <dbReference type="ARBA" id="ARBA00022795"/>
    </source>
</evidence>
<evidence type="ECO:0000313" key="7">
    <source>
        <dbReference type="Proteomes" id="UP000183315"/>
    </source>
</evidence>
<dbReference type="AlphaFoldDB" id="A0A1H6ZW19"/>
<dbReference type="Gene3D" id="1.20.120.340">
    <property type="entry name" value="Flagellar protein FliS"/>
    <property type="match status" value="1"/>
</dbReference>
<keyword evidence="7" id="KW-1185">Reference proteome</keyword>
<evidence type="ECO:0000256" key="3">
    <source>
        <dbReference type="ARBA" id="ARBA00022490"/>
    </source>
</evidence>
<dbReference type="eggNOG" id="COG1516">
    <property type="taxonomic scope" value="Bacteria"/>
</dbReference>
<keyword evidence="6" id="KW-0969">Cilium</keyword>
<sequence>MQGYAAARNRYLKDAVTTATPGALLVMLYDRLALDLERAELAIGAGDRAEASAQLLHAQQIVAELTSTLDVEAWDGAPRLMALYVYVSGLLIEANIGQDAEKVGECRRIVEPLRDTWRQVAQGAVAAAADHLAMTGVA</sequence>
<dbReference type="NCBIfam" id="TIGR00208">
    <property type="entry name" value="fliS"/>
    <property type="match status" value="1"/>
</dbReference>
<protein>
    <submittedName>
        <fullName evidence="6">Flagellar protein FliS</fullName>
    </submittedName>
</protein>
<dbReference type="RefSeq" id="WP_042214859.1">
    <property type="nucleotide sequence ID" value="NZ_BBLU01000007.1"/>
</dbReference>
<dbReference type="PANTHER" id="PTHR34773">
    <property type="entry name" value="FLAGELLAR SECRETION CHAPERONE FLIS"/>
    <property type="match status" value="1"/>
</dbReference>
<keyword evidence="6" id="KW-0282">Flagellum</keyword>
<keyword evidence="4" id="KW-1005">Bacterial flagellum biogenesis</keyword>
<name>A0A1H6ZW19_9MICO</name>
<dbReference type="CDD" id="cd16098">
    <property type="entry name" value="FliS"/>
    <property type="match status" value="1"/>
</dbReference>
<dbReference type="GO" id="GO:0071973">
    <property type="term" value="P:bacterial-type flagellum-dependent cell motility"/>
    <property type="evidence" value="ECO:0007669"/>
    <property type="project" value="TreeGrafter"/>
</dbReference>
<evidence type="ECO:0000313" key="6">
    <source>
        <dbReference type="EMBL" id="SEJ56394.1"/>
    </source>
</evidence>
<dbReference type="GO" id="GO:0005829">
    <property type="term" value="C:cytosol"/>
    <property type="evidence" value="ECO:0007669"/>
    <property type="project" value="UniProtKB-SubCell"/>
</dbReference>
<keyword evidence="3" id="KW-0963">Cytoplasm</keyword>
<dbReference type="EMBL" id="FNZI01000005">
    <property type="protein sequence ID" value="SEJ56394.1"/>
    <property type="molecule type" value="Genomic_DNA"/>
</dbReference>
<proteinExistence type="inferred from homology"/>
<dbReference type="PANTHER" id="PTHR34773:SF1">
    <property type="entry name" value="FLAGELLAR SECRETION CHAPERONE FLIS"/>
    <property type="match status" value="1"/>
</dbReference>
<dbReference type="OrthoDB" id="3268516at2"/>
<organism evidence="6 7">
    <name type="scientific">Demequina mangrovi</name>
    <dbReference type="NCBI Taxonomy" id="1043493"/>
    <lineage>
        <taxon>Bacteria</taxon>
        <taxon>Bacillati</taxon>
        <taxon>Actinomycetota</taxon>
        <taxon>Actinomycetes</taxon>
        <taxon>Micrococcales</taxon>
        <taxon>Demequinaceae</taxon>
        <taxon>Demequina</taxon>
    </lineage>
</organism>
<evidence type="ECO:0000256" key="5">
    <source>
        <dbReference type="ARBA" id="ARBA00023186"/>
    </source>
</evidence>
<accession>A0A1H6ZW19</accession>
<dbReference type="Pfam" id="PF02561">
    <property type="entry name" value="FliS"/>
    <property type="match status" value="1"/>
</dbReference>
<comment type="similarity">
    <text evidence="2">Belongs to the FliS family.</text>
</comment>
<dbReference type="InterPro" id="IPR003713">
    <property type="entry name" value="FliS"/>
</dbReference>
<dbReference type="Proteomes" id="UP000183315">
    <property type="component" value="Unassembled WGS sequence"/>
</dbReference>
<evidence type="ECO:0000256" key="2">
    <source>
        <dbReference type="ARBA" id="ARBA00008787"/>
    </source>
</evidence>
<keyword evidence="5" id="KW-0143">Chaperone</keyword>
<comment type="subcellular location">
    <subcellularLocation>
        <location evidence="1">Cytoplasm</location>
        <location evidence="1">Cytosol</location>
    </subcellularLocation>
</comment>
<reference evidence="7" key="1">
    <citation type="submission" date="2016-10" db="EMBL/GenBank/DDBJ databases">
        <authorList>
            <person name="Varghese N."/>
        </authorList>
    </citation>
    <scope>NUCLEOTIDE SEQUENCE [LARGE SCALE GENOMIC DNA]</scope>
    <source>
        <strain evidence="7">DSM 24868</strain>
    </source>
</reference>